<keyword evidence="4" id="KW-0862">Zinc</keyword>
<feature type="compositionally biased region" description="Acidic residues" evidence="5">
    <location>
        <begin position="276"/>
        <end position="291"/>
    </location>
</feature>
<feature type="region of interest" description="Disordered" evidence="5">
    <location>
        <begin position="674"/>
        <end position="699"/>
    </location>
</feature>
<organism evidence="8 9">
    <name type="scientific">Lentinus brumalis</name>
    <dbReference type="NCBI Taxonomy" id="2498619"/>
    <lineage>
        <taxon>Eukaryota</taxon>
        <taxon>Fungi</taxon>
        <taxon>Dikarya</taxon>
        <taxon>Basidiomycota</taxon>
        <taxon>Agaricomycotina</taxon>
        <taxon>Agaricomycetes</taxon>
        <taxon>Polyporales</taxon>
        <taxon>Polyporaceae</taxon>
        <taxon>Lentinus</taxon>
    </lineage>
</organism>
<feature type="region of interest" description="Disordered" evidence="5">
    <location>
        <begin position="1748"/>
        <end position="1881"/>
    </location>
</feature>
<evidence type="ECO:0008006" key="10">
    <source>
        <dbReference type="Google" id="ProtNLM"/>
    </source>
</evidence>
<evidence type="ECO:0000313" key="9">
    <source>
        <dbReference type="Proteomes" id="UP000256964"/>
    </source>
</evidence>
<dbReference type="EMBL" id="KZ857439">
    <property type="protein sequence ID" value="RDX45266.1"/>
    <property type="molecule type" value="Genomic_DNA"/>
</dbReference>
<evidence type="ECO:0000259" key="7">
    <source>
        <dbReference type="PROSITE" id="PS50966"/>
    </source>
</evidence>
<keyword evidence="9" id="KW-1185">Reference proteome</keyword>
<feature type="compositionally biased region" description="Polar residues" evidence="5">
    <location>
        <begin position="991"/>
        <end position="1001"/>
    </location>
</feature>
<evidence type="ECO:0000256" key="4">
    <source>
        <dbReference type="PROSITE-ProRule" id="PRU00325"/>
    </source>
</evidence>
<evidence type="ECO:0000259" key="6">
    <source>
        <dbReference type="PROSITE" id="PS50600"/>
    </source>
</evidence>
<dbReference type="PROSITE" id="PS50966">
    <property type="entry name" value="ZF_SWIM"/>
    <property type="match status" value="1"/>
</dbReference>
<evidence type="ECO:0000313" key="8">
    <source>
        <dbReference type="EMBL" id="RDX45266.1"/>
    </source>
</evidence>
<feature type="compositionally biased region" description="Polar residues" evidence="5">
    <location>
        <begin position="35"/>
        <end position="56"/>
    </location>
</feature>
<feature type="region of interest" description="Disordered" evidence="5">
    <location>
        <begin position="1650"/>
        <end position="1676"/>
    </location>
</feature>
<dbReference type="Gene3D" id="3.40.395.10">
    <property type="entry name" value="Adenoviral Proteinase, Chain A"/>
    <property type="match status" value="1"/>
</dbReference>
<dbReference type="SUPFAM" id="SSF54001">
    <property type="entry name" value="Cysteine proteinases"/>
    <property type="match status" value="1"/>
</dbReference>
<feature type="domain" description="SWIM-type" evidence="7">
    <location>
        <begin position="825"/>
        <end position="873"/>
    </location>
</feature>
<feature type="region of interest" description="Disordered" evidence="5">
    <location>
        <begin position="1041"/>
        <end position="1062"/>
    </location>
</feature>
<evidence type="ECO:0000256" key="3">
    <source>
        <dbReference type="ARBA" id="ARBA00022801"/>
    </source>
</evidence>
<name>A0A371CYB6_9APHY</name>
<evidence type="ECO:0000256" key="1">
    <source>
        <dbReference type="ARBA" id="ARBA00005234"/>
    </source>
</evidence>
<feature type="compositionally biased region" description="Basic residues" evidence="5">
    <location>
        <begin position="12"/>
        <end position="22"/>
    </location>
</feature>
<comment type="similarity">
    <text evidence="1">Belongs to the peptidase C48 family.</text>
</comment>
<dbReference type="GO" id="GO:0008234">
    <property type="term" value="F:cysteine-type peptidase activity"/>
    <property type="evidence" value="ECO:0007669"/>
    <property type="project" value="InterPro"/>
</dbReference>
<feature type="region of interest" description="Disordered" evidence="5">
    <location>
        <begin position="988"/>
        <end position="1010"/>
    </location>
</feature>
<sequence>MAGNRGKPVHGLSKRQRGRPRRLYAVTDAPRAKTTAASDTGPTSGTSEEKSTSPPEASTPAETGELSAYDLLCLDLLAANLVLEARPEKQPKSLPMFLDDPCRDARWVKVKTVPTHEVFRWFEDQFNDYLAHECRRCAAVNVDWFGHPGDSPVDVRARSFAARWNKESGLSDEETQAAIAMDRPVARWEYSCAGIHDVATEEEQHPGSDIAKGFTPLASAVPPPPAATAVPPPPAATVAGSDSMSPAPTTHPTDTPGGRSNGGVRRHAARARPDDDGTDEEEVSDAEEDADVALGQEKDAGIVEVEFRKRWKQCSKDVKLRVEVTASDLTVAHIWMRGQHPEAQGGQLKFLMHSRRVRLHIMERICLHGTKVSMVKKEIMQAWENPVEYLSRVSAGVRELYTTPPHRRILGIQIARMMKQSRHRERLDQHPFMAIHLMAQMDGERLFFYTPHDFDRPETLSEFTVALTDDFSLDSLILHGPKRGWAMDASWRNKNENRAAVTFVVTVDERGHAVPGMVLLSANIRTETIVEFLHAATERIRKRARAIVEDNAPIAARTPSEETLIRAEAARIVLGEIRISHFMIDKTLAELHAIQQGESMREFIRETEFHAVQAISRAEGDKGQRGAPMRVPLEMKYMIIHAFRQLQRVRSWDDWDQTKATFFDKMREAVFGQYEEEEEQAQNAGKAKPAKPRRRAKPLDPARAQQLYEFFYAYFEDNWFTAEWIHTSANGYIGLPPDQTRDGTWNTNNWIERAFRTFDAVFLDNRDNKRIDRLAIIILFDFLPFYRVWKPEDRLANRIIIETNQRAHQIWDGDLVQPNVDGRTYRVVSTATKDEPAAIYTQVCLNPVNCPCNAYRQTGKQCVHLKAVELFVANGRATQWKAVEVTSEQFRLVPTKQTKKMRGLPRQRRMATDERQDKELDGIYRRIEQQEEAEKQAARSAAMRATLNIPASHHKSTTPGRPKNIVPMQPHRTPTHKHAHRNAKLALLQGSPGSPTPNESGRIQPLRFSRVPGRPKTKRLAANSLMPDDPEVRRAARMLAQRQHDARTNDNETASEQSSNPFMPEECTMAALDFERWADPEYELRLDEVWHFVDLLNQSALAVSTGLMLWTSPAQPLADAMASMELGSRTMVAELRERKHGKFAELAETRVDGIVKHVVFLHHERHHWTVHHHNLTTGPRTVTSWNSMGPETAATNLDGQHVIARTIQGSLPNDIIAYAVDLTIDPVLAIAQHTETSMSTAMQQDSHSCGFWAILFAWALVLDFDIQQPAVSELPVEALKELLEHLWVSYVSDEGGLEKEVVRESFEVFSPLVDWDSMPSYFALRPETQQGTTPSVALAGNHSELAGGTSGLPTTRNIPADNLTLVMPGILHDAVAEVKLAALLREPEDSWWETGPARFQKWTVRTAAALEGVSKYLFDGLLYGVVEDLKARRWDLSFGAEPTCSRLDPSKIYVGSAQITYHIPKAAGVRGDKSLAPPGSHKRGRWFTENIFDYDMVMLPTFWEASKHWILACVDMRKKKIEVYDSIRDWGRGRALYRRVYKLIQHEYEHWRASRARGGEALGDGQGGEGDMTEDGWAEQEPNEYHKHVPQQGDGTQHCAIYIVRFMVEIFAGRSPSDPTLSFSSAQAEAYTEALLRRLVSDLPIPVSPRASAVATDPDRDQSAHGMVSAGTQAEGMEETGVIAPERASTRTVEVTAYPGEVTLASASDAARELPNPPGVKNGGGGAALEGGVVLECPKGSLAVMESGQPQDAAEVTSASGAVISRGRQRTRHISAPGDVVRRSVRLSSKTGEGQGHYHDHDVIGCNNIESVSSAKGGGSASQRGEISVTRRSARLSGAGLPSPDPTWTTETRRKSGRKSRGEEAEVVPSATGSGGFSRERTHGGRTYHLGEWIILVFSTPVVEGCRWRGFPAEVVDVTPNGRVSWQVDTSILWLEPDEDGERFDVELLKTRLQHRRTMTLKSCLQMSEKRITPREIVPMQWPADACSDLRLVASSLTLRRRCLRAELERWLDPMTAVFDGHVEQAPVFAKLVQECLAACGFDEDGYLNRSPDAPQGTAMDFCNERVYEVGDESRELLDGADGALCGELAERLQGVQPVRGMQTHYPQTCQGAGRVYFTYAAISYYTGIALGEVEAAIREGRVRRGRGKHERAWAAYESRMLFSFDHSHRVVVPGLEGSVPVVTLIETTS</sequence>
<accession>A0A371CYB6</accession>
<keyword evidence="4" id="KW-0863">Zinc-finger</keyword>
<dbReference type="Pfam" id="PF02902">
    <property type="entry name" value="Peptidase_C48"/>
    <property type="match status" value="1"/>
</dbReference>
<dbReference type="Proteomes" id="UP000256964">
    <property type="component" value="Unassembled WGS sequence"/>
</dbReference>
<keyword evidence="3" id="KW-0378">Hydrolase</keyword>
<proteinExistence type="inferred from homology"/>
<keyword evidence="4" id="KW-0479">Metal-binding</keyword>
<evidence type="ECO:0000256" key="2">
    <source>
        <dbReference type="ARBA" id="ARBA00022670"/>
    </source>
</evidence>
<feature type="compositionally biased region" description="Pro residues" evidence="5">
    <location>
        <begin position="221"/>
        <end position="235"/>
    </location>
</feature>
<feature type="compositionally biased region" description="Polar residues" evidence="5">
    <location>
        <begin position="1051"/>
        <end position="1061"/>
    </location>
</feature>
<reference evidence="8 9" key="1">
    <citation type="journal article" date="2018" name="Biotechnol. Biofuels">
        <title>Integrative visual omics of the white-rot fungus Polyporus brumalis exposes the biotechnological potential of its oxidative enzymes for delignifying raw plant biomass.</title>
        <authorList>
            <person name="Miyauchi S."/>
            <person name="Rancon A."/>
            <person name="Drula E."/>
            <person name="Hage H."/>
            <person name="Chaduli D."/>
            <person name="Favel A."/>
            <person name="Grisel S."/>
            <person name="Henrissat B."/>
            <person name="Herpoel-Gimbert I."/>
            <person name="Ruiz-Duenas F.J."/>
            <person name="Chevret D."/>
            <person name="Hainaut M."/>
            <person name="Lin J."/>
            <person name="Wang M."/>
            <person name="Pangilinan J."/>
            <person name="Lipzen A."/>
            <person name="Lesage-Meessen L."/>
            <person name="Navarro D."/>
            <person name="Riley R."/>
            <person name="Grigoriev I.V."/>
            <person name="Zhou S."/>
            <person name="Raouche S."/>
            <person name="Rosso M.N."/>
        </authorList>
    </citation>
    <scope>NUCLEOTIDE SEQUENCE [LARGE SCALE GENOMIC DNA]</scope>
    <source>
        <strain evidence="8 9">BRFM 1820</strain>
    </source>
</reference>
<feature type="domain" description="Ubiquitin-like protease family profile" evidence="6">
    <location>
        <begin position="1355"/>
        <end position="1610"/>
    </location>
</feature>
<dbReference type="InterPro" id="IPR007527">
    <property type="entry name" value="Znf_SWIM"/>
</dbReference>
<dbReference type="GO" id="GO:0008270">
    <property type="term" value="F:zinc ion binding"/>
    <property type="evidence" value="ECO:0007669"/>
    <property type="project" value="UniProtKB-KW"/>
</dbReference>
<dbReference type="GO" id="GO:0006508">
    <property type="term" value="P:proteolysis"/>
    <property type="evidence" value="ECO:0007669"/>
    <property type="project" value="UniProtKB-KW"/>
</dbReference>
<keyword evidence="2" id="KW-0645">Protease</keyword>
<feature type="compositionally biased region" description="Polar residues" evidence="5">
    <location>
        <begin position="240"/>
        <end position="253"/>
    </location>
</feature>
<dbReference type="InterPro" id="IPR038765">
    <property type="entry name" value="Papain-like_cys_pep_sf"/>
</dbReference>
<dbReference type="GO" id="GO:0019783">
    <property type="term" value="F:ubiquitin-like protein peptidase activity"/>
    <property type="evidence" value="ECO:0007669"/>
    <property type="project" value="UniProtKB-ARBA"/>
</dbReference>
<dbReference type="InterPro" id="IPR003653">
    <property type="entry name" value="Peptidase_C48_C"/>
</dbReference>
<evidence type="ECO:0000256" key="5">
    <source>
        <dbReference type="SAM" id="MobiDB-lite"/>
    </source>
</evidence>
<feature type="region of interest" description="Disordered" evidence="5">
    <location>
        <begin position="202"/>
        <end position="295"/>
    </location>
</feature>
<feature type="region of interest" description="Disordered" evidence="5">
    <location>
        <begin position="1"/>
        <end position="62"/>
    </location>
</feature>
<dbReference type="OrthoDB" id="93019at2759"/>
<protein>
    <recommendedName>
        <fullName evidence="10">Ubiquitin-like protease family profile domain-containing protein</fullName>
    </recommendedName>
</protein>
<dbReference type="PROSITE" id="PS50600">
    <property type="entry name" value="ULP_PROTEASE"/>
    <property type="match status" value="1"/>
</dbReference>
<gene>
    <name evidence="8" type="ORF">OH76DRAFT_1486437</name>
</gene>